<evidence type="ECO:0000313" key="1">
    <source>
        <dbReference type="EMBL" id="KYH30216.1"/>
    </source>
</evidence>
<dbReference type="InterPro" id="IPR011009">
    <property type="entry name" value="Kinase-like_dom_sf"/>
</dbReference>
<keyword evidence="2" id="KW-1185">Reference proteome</keyword>
<protein>
    <recommendedName>
        <fullName evidence="3">Serine/threonine protein kinase</fullName>
    </recommendedName>
</protein>
<dbReference type="SUPFAM" id="SSF56112">
    <property type="entry name" value="Protein kinase-like (PK-like)"/>
    <property type="match status" value="1"/>
</dbReference>
<organism evidence="1 2">
    <name type="scientific">Clostridium colicanis DSM 13634</name>
    <dbReference type="NCBI Taxonomy" id="1121305"/>
    <lineage>
        <taxon>Bacteria</taxon>
        <taxon>Bacillati</taxon>
        <taxon>Bacillota</taxon>
        <taxon>Clostridia</taxon>
        <taxon>Eubacteriales</taxon>
        <taxon>Clostridiaceae</taxon>
        <taxon>Clostridium</taxon>
    </lineage>
</organism>
<gene>
    <name evidence="1" type="ORF">CLCOL_01600</name>
</gene>
<dbReference type="EMBL" id="LTBB01000001">
    <property type="protein sequence ID" value="KYH30216.1"/>
    <property type="molecule type" value="Genomic_DNA"/>
</dbReference>
<accession>A0A151ARG2</accession>
<proteinExistence type="predicted"/>
<dbReference type="STRING" id="1121305.CLCOL_01600"/>
<name>A0A151ARG2_9CLOT</name>
<comment type="caution">
    <text evidence="1">The sequence shown here is derived from an EMBL/GenBank/DDBJ whole genome shotgun (WGS) entry which is preliminary data.</text>
</comment>
<dbReference type="PATRIC" id="fig|1121305.3.peg.156"/>
<dbReference type="AlphaFoldDB" id="A0A151ARG2"/>
<evidence type="ECO:0008006" key="3">
    <source>
        <dbReference type="Google" id="ProtNLM"/>
    </source>
</evidence>
<reference evidence="1 2" key="1">
    <citation type="submission" date="2016-02" db="EMBL/GenBank/DDBJ databases">
        <title>Genome sequence of Clostridium colicanis DSM 13634.</title>
        <authorList>
            <person name="Poehlein A."/>
            <person name="Daniel R."/>
        </authorList>
    </citation>
    <scope>NUCLEOTIDE SEQUENCE [LARGE SCALE GENOMIC DNA]</scope>
    <source>
        <strain evidence="1 2">DSM 13634</strain>
    </source>
</reference>
<dbReference type="Proteomes" id="UP000075374">
    <property type="component" value="Unassembled WGS sequence"/>
</dbReference>
<sequence>MKDKDIDLLGLDLQGSKLIHRGKKELIYLMPDNKIIKFCKNVDECRREYLILRYCQNNKYFPKVYSYRMGYIIREYIDGVCLIDYIKKNSLDESLALSLVDLIENFQLLGFTRLDTGISHIFITENGQLKVIGLKNNYHRKEKYPKHMISGLRKLKVSKKFFKILKHSRPELYEKWKK</sequence>
<evidence type="ECO:0000313" key="2">
    <source>
        <dbReference type="Proteomes" id="UP000075374"/>
    </source>
</evidence>
<dbReference type="RefSeq" id="WP_061857106.1">
    <property type="nucleotide sequence ID" value="NZ_LTBB01000001.1"/>
</dbReference>